<dbReference type="AlphaFoldDB" id="A0A9P0E4M2"/>
<name>A0A9P0E4M2_NEZVI</name>
<protein>
    <submittedName>
        <fullName evidence="1">Uncharacterized protein</fullName>
    </submittedName>
</protein>
<accession>A0A9P0E4M2</accession>
<gene>
    <name evidence="1" type="ORF">NEZAVI_LOCUS2582</name>
</gene>
<evidence type="ECO:0000313" key="1">
    <source>
        <dbReference type="EMBL" id="CAH1391586.1"/>
    </source>
</evidence>
<sequence length="82" mass="9230">MVRTGDRRKGQALGGLLATIEQTRRALRLADALMQNTTAFTTFQDQYYLQLLSPYLIHFSAALRFSLHHGQAKLVINLLNIG</sequence>
<dbReference type="Proteomes" id="UP001152798">
    <property type="component" value="Chromosome 1"/>
</dbReference>
<evidence type="ECO:0000313" key="2">
    <source>
        <dbReference type="Proteomes" id="UP001152798"/>
    </source>
</evidence>
<proteinExistence type="predicted"/>
<dbReference type="EMBL" id="OV725077">
    <property type="protein sequence ID" value="CAH1391586.1"/>
    <property type="molecule type" value="Genomic_DNA"/>
</dbReference>
<reference evidence="1" key="1">
    <citation type="submission" date="2022-01" db="EMBL/GenBank/DDBJ databases">
        <authorList>
            <person name="King R."/>
        </authorList>
    </citation>
    <scope>NUCLEOTIDE SEQUENCE</scope>
</reference>
<keyword evidence="2" id="KW-1185">Reference proteome</keyword>
<organism evidence="1 2">
    <name type="scientific">Nezara viridula</name>
    <name type="common">Southern green stink bug</name>
    <name type="synonym">Cimex viridulus</name>
    <dbReference type="NCBI Taxonomy" id="85310"/>
    <lineage>
        <taxon>Eukaryota</taxon>
        <taxon>Metazoa</taxon>
        <taxon>Ecdysozoa</taxon>
        <taxon>Arthropoda</taxon>
        <taxon>Hexapoda</taxon>
        <taxon>Insecta</taxon>
        <taxon>Pterygota</taxon>
        <taxon>Neoptera</taxon>
        <taxon>Paraneoptera</taxon>
        <taxon>Hemiptera</taxon>
        <taxon>Heteroptera</taxon>
        <taxon>Panheteroptera</taxon>
        <taxon>Pentatomomorpha</taxon>
        <taxon>Pentatomoidea</taxon>
        <taxon>Pentatomidae</taxon>
        <taxon>Pentatominae</taxon>
        <taxon>Nezara</taxon>
    </lineage>
</organism>